<feature type="compositionally biased region" description="Polar residues" evidence="1">
    <location>
        <begin position="1"/>
        <end position="16"/>
    </location>
</feature>
<name>A0A438D2U4_VITVI</name>
<reference evidence="2 3" key="1">
    <citation type="journal article" date="2018" name="PLoS Genet.">
        <title>Population sequencing reveals clonal diversity and ancestral inbreeding in the grapevine cultivar Chardonnay.</title>
        <authorList>
            <person name="Roach M.J."/>
            <person name="Johnson D.L."/>
            <person name="Bohlmann J."/>
            <person name="van Vuuren H.J."/>
            <person name="Jones S.J."/>
            <person name="Pretorius I.S."/>
            <person name="Schmidt S.A."/>
            <person name="Borneman A.R."/>
        </authorList>
    </citation>
    <scope>NUCLEOTIDE SEQUENCE [LARGE SCALE GENOMIC DNA]</scope>
    <source>
        <strain evidence="3">cv. Chardonnay</strain>
        <tissue evidence="2">Leaf</tissue>
    </source>
</reference>
<protein>
    <submittedName>
        <fullName evidence="2">Uncharacterized protein</fullName>
    </submittedName>
</protein>
<dbReference type="Proteomes" id="UP000288805">
    <property type="component" value="Unassembled WGS sequence"/>
</dbReference>
<gene>
    <name evidence="2" type="ORF">CK203_087395</name>
</gene>
<dbReference type="EMBL" id="QGNW01001824">
    <property type="protein sequence ID" value="RVW29800.1"/>
    <property type="molecule type" value="Genomic_DNA"/>
</dbReference>
<proteinExistence type="predicted"/>
<evidence type="ECO:0000313" key="3">
    <source>
        <dbReference type="Proteomes" id="UP000288805"/>
    </source>
</evidence>
<feature type="region of interest" description="Disordered" evidence="1">
    <location>
        <begin position="1"/>
        <end position="47"/>
    </location>
</feature>
<dbReference type="AlphaFoldDB" id="A0A438D2U4"/>
<sequence length="261" mass="29482">MQHTPPSSDQMGQEQKSGFYEPPTASITLQQEHPKINNPKGDEFEKSLNVLPSSDSSMAYNSENMVGAPIMSKPDGVDQSNIGQQAVSTFQAELDDFLNNKMDGFLPQEEQMTEIYGSKDSLAWWSNDFDTKSASSHSWDSTPVIQSEGMFQDYVLVLLELQRGRGFGRGLRCGGLIHQGYNQAMDFLFPKVLVNKRVEQWLFTSSWTFLEFLIMTDEDDKKTYDKKPVVLAVALSSRIWAKGQAMDNKNMGFRVHIGFRP</sequence>
<evidence type="ECO:0000313" key="2">
    <source>
        <dbReference type="EMBL" id="RVW29800.1"/>
    </source>
</evidence>
<comment type="caution">
    <text evidence="2">The sequence shown here is derived from an EMBL/GenBank/DDBJ whole genome shotgun (WGS) entry which is preliminary data.</text>
</comment>
<organism evidence="2 3">
    <name type="scientific">Vitis vinifera</name>
    <name type="common">Grape</name>
    <dbReference type="NCBI Taxonomy" id="29760"/>
    <lineage>
        <taxon>Eukaryota</taxon>
        <taxon>Viridiplantae</taxon>
        <taxon>Streptophyta</taxon>
        <taxon>Embryophyta</taxon>
        <taxon>Tracheophyta</taxon>
        <taxon>Spermatophyta</taxon>
        <taxon>Magnoliopsida</taxon>
        <taxon>eudicotyledons</taxon>
        <taxon>Gunneridae</taxon>
        <taxon>Pentapetalae</taxon>
        <taxon>rosids</taxon>
        <taxon>Vitales</taxon>
        <taxon>Vitaceae</taxon>
        <taxon>Viteae</taxon>
        <taxon>Vitis</taxon>
    </lineage>
</organism>
<accession>A0A438D2U4</accession>
<evidence type="ECO:0000256" key="1">
    <source>
        <dbReference type="SAM" id="MobiDB-lite"/>
    </source>
</evidence>
<feature type="compositionally biased region" description="Basic and acidic residues" evidence="1">
    <location>
        <begin position="32"/>
        <end position="46"/>
    </location>
</feature>